<evidence type="ECO:0000313" key="2">
    <source>
        <dbReference type="Proteomes" id="UP001519296"/>
    </source>
</evidence>
<protein>
    <submittedName>
        <fullName evidence="1">Uncharacterized protein</fullName>
    </submittedName>
</protein>
<organism evidence="1 2">
    <name type="scientific">Streptococcus oricebi</name>
    <dbReference type="NCBI Taxonomy" id="1547447"/>
    <lineage>
        <taxon>Bacteria</taxon>
        <taxon>Bacillati</taxon>
        <taxon>Bacillota</taxon>
        <taxon>Bacilli</taxon>
        <taxon>Lactobacillales</taxon>
        <taxon>Streptococcaceae</taxon>
        <taxon>Streptococcus</taxon>
    </lineage>
</organism>
<gene>
    <name evidence="1" type="ORF">C4K46_07800</name>
</gene>
<dbReference type="Proteomes" id="UP001519296">
    <property type="component" value="Unassembled WGS sequence"/>
</dbReference>
<dbReference type="RefSeq" id="WP_209628333.1">
    <property type="nucleotide sequence ID" value="NZ_PRDG01000004.1"/>
</dbReference>
<comment type="caution">
    <text evidence="1">The sequence shown here is derived from an EMBL/GenBank/DDBJ whole genome shotgun (WGS) entry which is preliminary data.</text>
</comment>
<evidence type="ECO:0000313" key="1">
    <source>
        <dbReference type="EMBL" id="MBP2623840.1"/>
    </source>
</evidence>
<reference evidence="1 2" key="1">
    <citation type="submission" date="2018-02" db="EMBL/GenBank/DDBJ databases">
        <title>Draft genome sequence of Streptococcus oricebi CCUG 70868T type strain.</title>
        <authorList>
            <person name="Mendez V."/>
            <person name="Salva-Serra F."/>
            <person name="Jaen-Luchoro D."/>
            <person name="Gonzales-Siles L."/>
            <person name="Karlsson R."/>
            <person name="Engstrom-Jakobsson H."/>
            <person name="Busquets A."/>
            <person name="Gomila M."/>
            <person name="Pineiro-Iglesias B."/>
            <person name="Bennasar-Figueras A."/>
            <person name="Seeger M."/>
            <person name="Moore E."/>
        </authorList>
    </citation>
    <scope>NUCLEOTIDE SEQUENCE [LARGE SCALE GENOMIC DNA]</scope>
    <source>
        <strain evidence="1 2">CCUG 70868</strain>
    </source>
</reference>
<dbReference type="EMBL" id="PRDG01000004">
    <property type="protein sequence ID" value="MBP2623840.1"/>
    <property type="molecule type" value="Genomic_DNA"/>
</dbReference>
<name>A0ABS5B516_9STRE</name>
<keyword evidence="2" id="KW-1185">Reference proteome</keyword>
<sequence length="147" mass="17518">MYYAVYHGKEFQIWRQPGGKTFRLSTSNKNLAEGDFKYDDYTKRYDKILTKEELSYLDEYFELTFLARYQGRIFQLASQSDEKLDKEDSWVRLYTDDLGFMKEYNLAEDSDVVEHTYGHVYYATAKIPVSKLEIIRERKNLPINSTV</sequence>
<proteinExistence type="predicted"/>
<accession>A0ABS5B516</accession>